<protein>
    <submittedName>
        <fullName evidence="1">Uncharacterized protein</fullName>
    </submittedName>
</protein>
<gene>
    <name evidence="1" type="ORF">EA660_18330</name>
</gene>
<dbReference type="RefSeq" id="WP_130552913.1">
    <property type="nucleotide sequence ID" value="NZ_SHMC01000010.1"/>
</dbReference>
<evidence type="ECO:0000313" key="2">
    <source>
        <dbReference type="Proteomes" id="UP000292627"/>
    </source>
</evidence>
<dbReference type="EMBL" id="SHMC01000010">
    <property type="protein sequence ID" value="TAA20346.1"/>
    <property type="molecule type" value="Genomic_DNA"/>
</dbReference>
<accession>A0A4Q8L4R5</accession>
<dbReference type="AlphaFoldDB" id="A0A4Q8L4R5"/>
<name>A0A4Q8L4R5_9GAMM</name>
<evidence type="ECO:0000313" key="1">
    <source>
        <dbReference type="EMBL" id="TAA20346.1"/>
    </source>
</evidence>
<reference evidence="1 2" key="1">
    <citation type="submission" date="2019-02" db="EMBL/GenBank/DDBJ databases">
        <title>WGS of Pseudoxanthomonas species novum from clinical isolates.</title>
        <authorList>
            <person name="Bernier A.-M."/>
            <person name="Bernard K."/>
            <person name="Vachon A."/>
        </authorList>
    </citation>
    <scope>NUCLEOTIDE SEQUENCE [LARGE SCALE GENOMIC DNA]</scope>
    <source>
        <strain evidence="1 2">NML171200</strain>
    </source>
</reference>
<sequence>MAEFFAPLLITAASSRTGHVSGHVVSDTTFALVQMLIQRDQAGQAKYGTTLDRTDLTRDEWLQHLIEELLDGAGYALRAKQTGGDG</sequence>
<dbReference type="Proteomes" id="UP000292627">
    <property type="component" value="Unassembled WGS sequence"/>
</dbReference>
<comment type="caution">
    <text evidence="1">The sequence shown here is derived from an EMBL/GenBank/DDBJ whole genome shotgun (WGS) entry which is preliminary data.</text>
</comment>
<proteinExistence type="predicted"/>
<organism evidence="1 2">
    <name type="scientific">Pseudoxanthomonas winnipegensis</name>
    <dbReference type="NCBI Taxonomy" id="2480810"/>
    <lineage>
        <taxon>Bacteria</taxon>
        <taxon>Pseudomonadati</taxon>
        <taxon>Pseudomonadota</taxon>
        <taxon>Gammaproteobacteria</taxon>
        <taxon>Lysobacterales</taxon>
        <taxon>Lysobacteraceae</taxon>
        <taxon>Pseudoxanthomonas</taxon>
    </lineage>
</organism>